<dbReference type="ExpressionAtlas" id="A0A2K3M422">
    <property type="expression patterns" value="baseline"/>
</dbReference>
<dbReference type="EMBL" id="ASHM01048945">
    <property type="protein sequence ID" value="PNX85529.1"/>
    <property type="molecule type" value="Genomic_DNA"/>
</dbReference>
<dbReference type="GO" id="GO:0005524">
    <property type="term" value="F:ATP binding"/>
    <property type="evidence" value="ECO:0007669"/>
    <property type="project" value="InterPro"/>
</dbReference>
<keyword evidence="2" id="KW-0547">Nucleotide-binding</keyword>
<dbReference type="STRING" id="57577.A0A2K3M422"/>
<dbReference type="Gene3D" id="3.40.50.10810">
    <property type="entry name" value="Tandem AAA-ATPase domain"/>
    <property type="match status" value="1"/>
</dbReference>
<protein>
    <submittedName>
        <fullName evidence="2">ATP-dependent DNA helicase ddm1-like protein</fullName>
    </submittedName>
</protein>
<gene>
    <name evidence="2" type="ORF">L195_g041598</name>
</gene>
<dbReference type="InterPro" id="IPR027417">
    <property type="entry name" value="P-loop_NTPase"/>
</dbReference>
<name>A0A2K3M422_TRIPR</name>
<accession>A0A2K3M422</accession>
<proteinExistence type="predicted"/>
<dbReference type="Proteomes" id="UP000236291">
    <property type="component" value="Unassembled WGS sequence"/>
</dbReference>
<feature type="non-terminal residue" evidence="2">
    <location>
        <position position="57"/>
    </location>
</feature>
<keyword evidence="2" id="KW-0067">ATP-binding</keyword>
<organism evidence="2 3">
    <name type="scientific">Trifolium pratense</name>
    <name type="common">Red clover</name>
    <dbReference type="NCBI Taxonomy" id="57577"/>
    <lineage>
        <taxon>Eukaryota</taxon>
        <taxon>Viridiplantae</taxon>
        <taxon>Streptophyta</taxon>
        <taxon>Embryophyta</taxon>
        <taxon>Tracheophyta</taxon>
        <taxon>Spermatophyta</taxon>
        <taxon>Magnoliopsida</taxon>
        <taxon>eudicotyledons</taxon>
        <taxon>Gunneridae</taxon>
        <taxon>Pentapetalae</taxon>
        <taxon>rosids</taxon>
        <taxon>fabids</taxon>
        <taxon>Fabales</taxon>
        <taxon>Fabaceae</taxon>
        <taxon>Papilionoideae</taxon>
        <taxon>50 kb inversion clade</taxon>
        <taxon>NPAAA clade</taxon>
        <taxon>Hologalegina</taxon>
        <taxon>IRL clade</taxon>
        <taxon>Trifolieae</taxon>
        <taxon>Trifolium</taxon>
    </lineage>
</organism>
<dbReference type="Gene3D" id="3.40.50.300">
    <property type="entry name" value="P-loop containing nucleotide triphosphate hydrolases"/>
    <property type="match status" value="1"/>
</dbReference>
<dbReference type="AlphaFoldDB" id="A0A2K3M422"/>
<evidence type="ECO:0000313" key="3">
    <source>
        <dbReference type="Proteomes" id="UP000236291"/>
    </source>
</evidence>
<reference evidence="2 3" key="1">
    <citation type="journal article" date="2014" name="Am. J. Bot.">
        <title>Genome assembly and annotation for red clover (Trifolium pratense; Fabaceae).</title>
        <authorList>
            <person name="Istvanek J."/>
            <person name="Jaros M."/>
            <person name="Krenek A."/>
            <person name="Repkova J."/>
        </authorList>
    </citation>
    <scope>NUCLEOTIDE SEQUENCE [LARGE SCALE GENOMIC DNA]</scope>
    <source>
        <strain evidence="3">cv. Tatra</strain>
        <tissue evidence="2">Young leaves</tissue>
    </source>
</reference>
<comment type="caution">
    <text evidence="2">The sequence shown here is derived from an EMBL/GenBank/DDBJ whole genome shotgun (WGS) entry which is preliminary data.</text>
</comment>
<evidence type="ECO:0000313" key="2">
    <source>
        <dbReference type="EMBL" id="PNX85529.1"/>
    </source>
</evidence>
<reference evidence="2 3" key="2">
    <citation type="journal article" date="2017" name="Front. Plant Sci.">
        <title>Gene Classification and Mining of Molecular Markers Useful in Red Clover (Trifolium pratense) Breeding.</title>
        <authorList>
            <person name="Istvanek J."/>
            <person name="Dluhosova J."/>
            <person name="Dluhos P."/>
            <person name="Patkova L."/>
            <person name="Nedelnik J."/>
            <person name="Repkova J."/>
        </authorList>
    </citation>
    <scope>NUCLEOTIDE SEQUENCE [LARGE SCALE GENOMIC DNA]</scope>
    <source>
        <strain evidence="3">cv. Tatra</strain>
        <tissue evidence="2">Young leaves</tissue>
    </source>
</reference>
<dbReference type="PANTHER" id="PTHR10799">
    <property type="entry name" value="SNF2/RAD54 HELICASE FAMILY"/>
    <property type="match status" value="1"/>
</dbReference>
<evidence type="ECO:0000259" key="1">
    <source>
        <dbReference type="Pfam" id="PF00176"/>
    </source>
</evidence>
<dbReference type="GO" id="GO:0004386">
    <property type="term" value="F:helicase activity"/>
    <property type="evidence" value="ECO:0007669"/>
    <property type="project" value="UniProtKB-KW"/>
</dbReference>
<sequence length="57" mass="6903">MEEMEEKRRNQVVAKLHGILRPFLLHRMKSDVELMLPRKKEIIIYANMTEHQKSLQD</sequence>
<dbReference type="InterPro" id="IPR038718">
    <property type="entry name" value="SNF2-like_sf"/>
</dbReference>
<feature type="domain" description="SNF2 N-terminal" evidence="1">
    <location>
        <begin position="7"/>
        <end position="54"/>
    </location>
</feature>
<keyword evidence="2" id="KW-0378">Hydrolase</keyword>
<keyword evidence="2" id="KW-0347">Helicase</keyword>
<dbReference type="Pfam" id="PF00176">
    <property type="entry name" value="SNF2-rel_dom"/>
    <property type="match status" value="1"/>
</dbReference>
<dbReference type="InterPro" id="IPR000330">
    <property type="entry name" value="SNF2_N"/>
</dbReference>